<keyword evidence="6" id="KW-0808">Transferase</keyword>
<dbReference type="AlphaFoldDB" id="A0A380LMI8"/>
<evidence type="ECO:0000256" key="2">
    <source>
        <dbReference type="ARBA" id="ARBA00023239"/>
    </source>
</evidence>
<accession>A0A380LMI8</accession>
<keyword evidence="2 6" id="KW-0456">Lyase</keyword>
<evidence type="ECO:0000259" key="4">
    <source>
        <dbReference type="PROSITE" id="PS51149"/>
    </source>
</evidence>
<dbReference type="OrthoDB" id="9803969at2"/>
<dbReference type="Pfam" id="PF01228">
    <property type="entry name" value="Gly_radical"/>
    <property type="match status" value="1"/>
</dbReference>
<dbReference type="EC" id="2.3.1.54" evidence="6"/>
<dbReference type="PROSITE" id="PS51554">
    <property type="entry name" value="PFL"/>
    <property type="match status" value="1"/>
</dbReference>
<dbReference type="EC" id="4.1.1.83" evidence="6"/>
<evidence type="ECO:0000256" key="3">
    <source>
        <dbReference type="PROSITE-ProRule" id="PRU00493"/>
    </source>
</evidence>
<feature type="domain" description="PFL" evidence="5">
    <location>
        <begin position="1"/>
        <end position="633"/>
    </location>
</feature>
<dbReference type="GO" id="GO:0043722">
    <property type="term" value="F:4-hydroxyphenylacetate decarboxylase activity"/>
    <property type="evidence" value="ECO:0007669"/>
    <property type="project" value="UniProtKB-EC"/>
</dbReference>
<sequence length="756" mass="86374">MAHINIDGAQNVEVSKPIPSQKSPQEQLEIMEAYTCAHKNGTNLDKAFQEIHCLKVLFPRLFRTLEPGDQIAGRLDFLPIGFGSVTSIGGVGHYCVFHKLRAFKSLLKTEEEKARVDALYDYWQYHDVKSIYCQDVLTEDTTGRFIDCKYPFMATARLSGMMLDYQKLMRLGVNGLIEEIQRQDLTKPFIQASLEAMKLFQTVISYQIDLVKEAKKEASLDWKQDLDVMEEDLIWIKEHKPVTFHQALQLFWLYALCAGCINYGRMDMVLGPYLKKDMDAGRLTEEKALEYIASLWKMIENRRTTVNGRIIVGGRGRENVEACDLFTRLCLKVCKKVRYVEPQFTLRFDHNTPEDILDMAYECIASGATYPTLYNDDVNIPAVQYAMRVPEKIAEQYVPFGCGEYVIQGKSVGTPNTLLNMLKLLQISMNEGFDPMDKIYKAGPVQCKPLSELKTFEDLMDQYQRVQDYYFDLSIYAQKHSYEIMNQEVSFLFTSILMDDCIHREKALLDGGVEILGGTNETYGNINASDALYAIKKLVFDQKKYTLEQLNEAALHDFKGYERIQKDLLKQDKYGNDKKECDELANRCYEYVAKGIRQRGIDAGMGYYLIVISNNQTNTDWGHQTDASLDGRNKGVYMNPANNPQGGAAKFGPTAVLNSLVHFDAKYHGGSVQNIKFTPRMMHEDKEKVKALFETYFENGGCQLMVTVVDHGQLEDAQKHPEKYPDLIVRVAGYSAVFVNLTKDIQDELLSRTLYD</sequence>
<dbReference type="Proteomes" id="UP000255523">
    <property type="component" value="Unassembled WGS sequence"/>
</dbReference>
<evidence type="ECO:0000259" key="5">
    <source>
        <dbReference type="PROSITE" id="PS51554"/>
    </source>
</evidence>
<dbReference type="InterPro" id="IPR004184">
    <property type="entry name" value="PFL_dom"/>
</dbReference>
<evidence type="ECO:0000313" key="6">
    <source>
        <dbReference type="EMBL" id="SUO04989.1"/>
    </source>
</evidence>
<keyword evidence="6" id="KW-0670">Pyruvate</keyword>
<proteinExistence type="predicted"/>
<organism evidence="6 7">
    <name type="scientific">Faecalicoccus pleomorphus</name>
    <dbReference type="NCBI Taxonomy" id="1323"/>
    <lineage>
        <taxon>Bacteria</taxon>
        <taxon>Bacillati</taxon>
        <taxon>Bacillota</taxon>
        <taxon>Erysipelotrichia</taxon>
        <taxon>Erysipelotrichales</taxon>
        <taxon>Erysipelotrichaceae</taxon>
        <taxon>Faecalicoccus</taxon>
    </lineage>
</organism>
<dbReference type="RefSeq" id="WP_022789582.1">
    <property type="nucleotide sequence ID" value="NZ_UHFX01000003.1"/>
</dbReference>
<gene>
    <name evidence="6" type="primary">csdB_3</name>
    <name evidence="6" type="ORF">NCTC11087_01922</name>
</gene>
<dbReference type="PROSITE" id="PS51149">
    <property type="entry name" value="GLY_RADICAL_2"/>
    <property type="match status" value="1"/>
</dbReference>
<dbReference type="Pfam" id="PF02901">
    <property type="entry name" value="PFL-like"/>
    <property type="match status" value="1"/>
</dbReference>
<dbReference type="InterPro" id="IPR051215">
    <property type="entry name" value="GRE"/>
</dbReference>
<reference evidence="6 7" key="1">
    <citation type="submission" date="2018-06" db="EMBL/GenBank/DDBJ databases">
        <authorList>
            <consortium name="Pathogen Informatics"/>
            <person name="Doyle S."/>
        </authorList>
    </citation>
    <scope>NUCLEOTIDE SEQUENCE [LARGE SCALE GENOMIC DNA]</scope>
    <source>
        <strain evidence="6 7">NCTC11087</strain>
    </source>
</reference>
<evidence type="ECO:0000256" key="1">
    <source>
        <dbReference type="ARBA" id="ARBA00022818"/>
    </source>
</evidence>
<dbReference type="GO" id="GO:0005829">
    <property type="term" value="C:cytosol"/>
    <property type="evidence" value="ECO:0007669"/>
    <property type="project" value="TreeGrafter"/>
</dbReference>
<dbReference type="SUPFAM" id="SSF51998">
    <property type="entry name" value="PFL-like glycyl radical enzymes"/>
    <property type="match status" value="1"/>
</dbReference>
<feature type="modified residue" description="Glycine radical" evidence="3">
    <location>
        <position position="733"/>
    </location>
</feature>
<evidence type="ECO:0000313" key="7">
    <source>
        <dbReference type="Proteomes" id="UP000255523"/>
    </source>
</evidence>
<dbReference type="PROSITE" id="PS00850">
    <property type="entry name" value="GLY_RADICAL_1"/>
    <property type="match status" value="1"/>
</dbReference>
<feature type="domain" description="Glycine radical" evidence="4">
    <location>
        <begin position="640"/>
        <end position="756"/>
    </location>
</feature>
<name>A0A380LMI8_9FIRM</name>
<keyword evidence="6" id="KW-0012">Acyltransferase</keyword>
<dbReference type="PANTHER" id="PTHR43641">
    <property type="entry name" value="FORMATE ACETYLTRANSFERASE 3-RELATED"/>
    <property type="match status" value="1"/>
</dbReference>
<protein>
    <submittedName>
        <fullName evidence="6">Pyruvate formate-lyase</fullName>
        <ecNumber evidence="6">2.3.1.54</ecNumber>
        <ecNumber evidence="6">4.1.1.83</ecNumber>
    </submittedName>
</protein>
<dbReference type="InterPro" id="IPR001150">
    <property type="entry name" value="Gly_radical"/>
</dbReference>
<dbReference type="InterPro" id="IPR019777">
    <property type="entry name" value="Form_AcTrfase_GR_CS"/>
</dbReference>
<dbReference type="EMBL" id="UHFX01000003">
    <property type="protein sequence ID" value="SUO04989.1"/>
    <property type="molecule type" value="Genomic_DNA"/>
</dbReference>
<dbReference type="GO" id="GO:0008861">
    <property type="term" value="F:formate C-acetyltransferase activity"/>
    <property type="evidence" value="ECO:0007669"/>
    <property type="project" value="UniProtKB-EC"/>
</dbReference>
<keyword evidence="7" id="KW-1185">Reference proteome</keyword>
<dbReference type="GeneID" id="77462858"/>
<keyword evidence="1 3" id="KW-0556">Organic radical</keyword>
<dbReference type="Gene3D" id="3.20.70.20">
    <property type="match status" value="1"/>
</dbReference>
<dbReference type="PANTHER" id="PTHR43641:SF2">
    <property type="entry name" value="DEHYDRATASE YBIW-RELATED"/>
    <property type="match status" value="1"/>
</dbReference>